<dbReference type="AlphaFoldDB" id="A0ABD1T0H2"/>
<gene>
    <name evidence="1" type="ORF">Adt_21838</name>
</gene>
<comment type="caution">
    <text evidence="1">The sequence shown here is derived from an EMBL/GenBank/DDBJ whole genome shotgun (WGS) entry which is preliminary data.</text>
</comment>
<dbReference type="EMBL" id="JBFOLK010000006">
    <property type="protein sequence ID" value="KAL2506217.1"/>
    <property type="molecule type" value="Genomic_DNA"/>
</dbReference>
<reference evidence="2" key="1">
    <citation type="submission" date="2024-07" db="EMBL/GenBank/DDBJ databases">
        <title>Two chromosome-level genome assemblies of Korean endemic species Abeliophyllum distichum and Forsythia ovata (Oleaceae).</title>
        <authorList>
            <person name="Jang H."/>
        </authorList>
    </citation>
    <scope>NUCLEOTIDE SEQUENCE [LARGE SCALE GENOMIC DNA]</scope>
</reference>
<name>A0ABD1T0H2_9LAMI</name>
<protein>
    <submittedName>
        <fullName evidence="1">Integrase catalytic domain-containing protein</fullName>
    </submittedName>
</protein>
<organism evidence="1 2">
    <name type="scientific">Abeliophyllum distichum</name>
    <dbReference type="NCBI Taxonomy" id="126358"/>
    <lineage>
        <taxon>Eukaryota</taxon>
        <taxon>Viridiplantae</taxon>
        <taxon>Streptophyta</taxon>
        <taxon>Embryophyta</taxon>
        <taxon>Tracheophyta</taxon>
        <taxon>Spermatophyta</taxon>
        <taxon>Magnoliopsida</taxon>
        <taxon>eudicotyledons</taxon>
        <taxon>Gunneridae</taxon>
        <taxon>Pentapetalae</taxon>
        <taxon>asterids</taxon>
        <taxon>lamiids</taxon>
        <taxon>Lamiales</taxon>
        <taxon>Oleaceae</taxon>
        <taxon>Forsythieae</taxon>
        <taxon>Abeliophyllum</taxon>
    </lineage>
</organism>
<evidence type="ECO:0000313" key="1">
    <source>
        <dbReference type="EMBL" id="KAL2506217.1"/>
    </source>
</evidence>
<evidence type="ECO:0000313" key="2">
    <source>
        <dbReference type="Proteomes" id="UP001604336"/>
    </source>
</evidence>
<proteinExistence type="predicted"/>
<keyword evidence="2" id="KW-1185">Reference proteome</keyword>
<dbReference type="PANTHER" id="PTHR33240:SF8">
    <property type="entry name" value="OS03G0439900 PROTEIN"/>
    <property type="match status" value="1"/>
</dbReference>
<sequence length="229" mass="25268">MVLEEDPFALEIMVVPLPKEFKQPMVESYDAVTNPLDHLWMFVDMMILYVAPDVVMCQSFSPTLYREARDWVATLASPKHKSYARSSGVGSNQKKTRSSQDITFGEKNLIGVVYSHDDALVITGDIADFDVKSVLIDNGSATNVLTWDALLGLKAPLEKLRPVITPLQGFGRATITPEGTIELPVTLGTDLASITIITNFLLVKIPMAYNAMHDRPLLNAAMVVVSTYH</sequence>
<accession>A0ABD1T0H2</accession>
<dbReference type="PANTHER" id="PTHR33240">
    <property type="entry name" value="OS08G0508500 PROTEIN"/>
    <property type="match status" value="1"/>
</dbReference>
<dbReference type="Proteomes" id="UP001604336">
    <property type="component" value="Unassembled WGS sequence"/>
</dbReference>